<gene>
    <name evidence="1" type="ORF">BO71DRAFT_447032</name>
</gene>
<dbReference type="VEuPathDB" id="FungiDB:BO71DRAFT_447032"/>
<dbReference type="EMBL" id="KZ825808">
    <property type="protein sequence ID" value="PYH98845.1"/>
    <property type="molecule type" value="Genomic_DNA"/>
</dbReference>
<reference evidence="1 2" key="1">
    <citation type="submission" date="2018-02" db="EMBL/GenBank/DDBJ databases">
        <title>The genomes of Aspergillus section Nigri reveals drivers in fungal speciation.</title>
        <authorList>
            <consortium name="DOE Joint Genome Institute"/>
            <person name="Vesth T.C."/>
            <person name="Nybo J."/>
            <person name="Theobald S."/>
            <person name="Brandl J."/>
            <person name="Frisvad J.C."/>
            <person name="Nielsen K.F."/>
            <person name="Lyhne E.K."/>
            <person name="Kogle M.E."/>
            <person name="Kuo A."/>
            <person name="Riley R."/>
            <person name="Clum A."/>
            <person name="Nolan M."/>
            <person name="Lipzen A."/>
            <person name="Salamov A."/>
            <person name="Henrissat B."/>
            <person name="Wiebenga A."/>
            <person name="De vries R.P."/>
            <person name="Grigoriev I.V."/>
            <person name="Mortensen U.H."/>
            <person name="Andersen M.R."/>
            <person name="Baker S.E."/>
        </authorList>
    </citation>
    <scope>NUCLEOTIDE SEQUENCE [LARGE SCALE GENOMIC DNA]</scope>
    <source>
        <strain evidence="1 2">CBS 707.79</strain>
    </source>
</reference>
<sequence length="671" mass="77555">MPSFDWNLFINEPDAEVVANLAKGTREKVQEARGSFLRFTVNLKPPDHTHWLKQENLTLRVIEGYFRWYYEEHNLVYESAFFTMTRYWRMWVREETDRPLQLDLSRKVTQLIMSLSNEWGLDKTAKEQPPINIDDLLFTTWHLLAVCDLSFPTFRILLQLNTIRKMMCSSTARPGCLIESNAHRKTGDALKYKDIELFMVKHPQDPSRRELLLKVKHRLIKGRRNMGRALSPTFTYTERNDNLGLCVIQDILTFAFQDDAFASPDINCPRDIWRWTDIPEHRLSIPIHFKKCLGDVCIFRGTTRNETHSIITDPIKPWKYRQAEDMEKAASGQAGFKDEGTFYKYRKGAAAEIRHLDEYSRNIVMGHNSGKSFANYVSVRDDVQSAFMGTPARDALLNLACNASLTRDASAPSDLALTEKRSIEIDPELIELKEETGKLRCALFQDFRLLELARQAGDPRHRQLRRLQTSIRTHRKRLYNSKKRKVRQDFFENVGNDIIAANRQGKPVTFTADVSHIQPERKELAELEFKNRDTADFTTATLLEDRIRSLELRLQLGKLHMPRGLHGKIDFGKSEVDRITSIKIEEPCHTPWKSVTGLACPVCIGTPELDPAAKMFNYSRKDALLRHFESHGLPLFFVPGGRRCDIPSCTFTCPSLNGYKVHLKKRHCISL</sequence>
<evidence type="ECO:0000313" key="2">
    <source>
        <dbReference type="Proteomes" id="UP000247810"/>
    </source>
</evidence>
<accession>A0A319DMM8</accession>
<dbReference type="InterPro" id="IPR021842">
    <property type="entry name" value="DUF3435"/>
</dbReference>
<organism evidence="1 2">
    <name type="scientific">Aspergillus ellipticus CBS 707.79</name>
    <dbReference type="NCBI Taxonomy" id="1448320"/>
    <lineage>
        <taxon>Eukaryota</taxon>
        <taxon>Fungi</taxon>
        <taxon>Dikarya</taxon>
        <taxon>Ascomycota</taxon>
        <taxon>Pezizomycotina</taxon>
        <taxon>Eurotiomycetes</taxon>
        <taxon>Eurotiomycetidae</taxon>
        <taxon>Eurotiales</taxon>
        <taxon>Aspergillaceae</taxon>
        <taxon>Aspergillus</taxon>
        <taxon>Aspergillus subgen. Circumdati</taxon>
    </lineage>
</organism>
<dbReference type="PANTHER" id="PTHR37535:SF4">
    <property type="entry name" value="FLUG DOMAIN-CONTAINING PROTEIN"/>
    <property type="match status" value="1"/>
</dbReference>
<proteinExistence type="predicted"/>
<evidence type="ECO:0000313" key="1">
    <source>
        <dbReference type="EMBL" id="PYH98845.1"/>
    </source>
</evidence>
<dbReference type="STRING" id="1448320.A0A319DMM8"/>
<keyword evidence="2" id="KW-1185">Reference proteome</keyword>
<dbReference type="AlphaFoldDB" id="A0A319DMM8"/>
<dbReference type="PANTHER" id="PTHR37535">
    <property type="entry name" value="FLUG DOMAIN PROTEIN"/>
    <property type="match status" value="1"/>
</dbReference>
<dbReference type="OrthoDB" id="4485682at2759"/>
<dbReference type="Pfam" id="PF11917">
    <property type="entry name" value="DUF3435"/>
    <property type="match status" value="1"/>
</dbReference>
<dbReference type="Proteomes" id="UP000247810">
    <property type="component" value="Unassembled WGS sequence"/>
</dbReference>
<protein>
    <submittedName>
        <fullName evidence="1">FluG domain-containing protein</fullName>
    </submittedName>
</protein>
<name>A0A319DMM8_9EURO</name>